<feature type="domain" description="Sm" evidence="2">
    <location>
        <begin position="177"/>
        <end position="203"/>
    </location>
</feature>
<dbReference type="InterPro" id="IPR010920">
    <property type="entry name" value="LSM_dom_sf"/>
</dbReference>
<evidence type="ECO:0000259" key="2">
    <source>
        <dbReference type="Pfam" id="PF01423"/>
    </source>
</evidence>
<dbReference type="Gramene" id="TVU39118">
    <property type="protein sequence ID" value="TVU39118"/>
    <property type="gene ID" value="EJB05_12523"/>
</dbReference>
<feature type="region of interest" description="Disordered" evidence="1">
    <location>
        <begin position="1"/>
        <end position="41"/>
    </location>
</feature>
<protein>
    <recommendedName>
        <fullName evidence="2">Sm domain-containing protein</fullName>
    </recommendedName>
</protein>
<name>A0A5J9VTC2_9POAL</name>
<dbReference type="Gene3D" id="2.30.30.100">
    <property type="match status" value="1"/>
</dbReference>
<organism evidence="3 4">
    <name type="scientific">Eragrostis curvula</name>
    <name type="common">weeping love grass</name>
    <dbReference type="NCBI Taxonomy" id="38414"/>
    <lineage>
        <taxon>Eukaryota</taxon>
        <taxon>Viridiplantae</taxon>
        <taxon>Streptophyta</taxon>
        <taxon>Embryophyta</taxon>
        <taxon>Tracheophyta</taxon>
        <taxon>Spermatophyta</taxon>
        <taxon>Magnoliopsida</taxon>
        <taxon>Liliopsida</taxon>
        <taxon>Poales</taxon>
        <taxon>Poaceae</taxon>
        <taxon>PACMAD clade</taxon>
        <taxon>Chloridoideae</taxon>
        <taxon>Eragrostideae</taxon>
        <taxon>Eragrostidinae</taxon>
        <taxon>Eragrostis</taxon>
    </lineage>
</organism>
<feature type="non-terminal residue" evidence="3">
    <location>
        <position position="1"/>
    </location>
</feature>
<proteinExistence type="predicted"/>
<feature type="compositionally biased region" description="Pro residues" evidence="1">
    <location>
        <begin position="13"/>
        <end position="26"/>
    </location>
</feature>
<reference evidence="3 4" key="1">
    <citation type="journal article" date="2019" name="Sci. Rep.">
        <title>A high-quality genome of Eragrostis curvula grass provides insights into Poaceae evolution and supports new strategies to enhance forage quality.</title>
        <authorList>
            <person name="Carballo J."/>
            <person name="Santos B.A.C.M."/>
            <person name="Zappacosta D."/>
            <person name="Garbus I."/>
            <person name="Selva J.P."/>
            <person name="Gallo C.A."/>
            <person name="Diaz A."/>
            <person name="Albertini E."/>
            <person name="Caccamo M."/>
            <person name="Echenique V."/>
        </authorList>
    </citation>
    <scope>NUCLEOTIDE SEQUENCE [LARGE SCALE GENOMIC DNA]</scope>
    <source>
        <strain evidence="4">cv. Victoria</strain>
        <tissue evidence="3">Leaf</tissue>
    </source>
</reference>
<dbReference type="Pfam" id="PF01423">
    <property type="entry name" value="LSM"/>
    <property type="match status" value="1"/>
</dbReference>
<dbReference type="SUPFAM" id="SSF50182">
    <property type="entry name" value="Sm-like ribonucleoproteins"/>
    <property type="match status" value="1"/>
</dbReference>
<dbReference type="Proteomes" id="UP000324897">
    <property type="component" value="Chromosome 4"/>
</dbReference>
<evidence type="ECO:0000313" key="4">
    <source>
        <dbReference type="Proteomes" id="UP000324897"/>
    </source>
</evidence>
<dbReference type="InterPro" id="IPR001163">
    <property type="entry name" value="Sm_dom_euk/arc"/>
</dbReference>
<evidence type="ECO:0000313" key="3">
    <source>
        <dbReference type="EMBL" id="TVU39118.1"/>
    </source>
</evidence>
<accession>A0A5J9VTC2</accession>
<gene>
    <name evidence="3" type="ORF">EJB05_12523</name>
</gene>
<sequence>MADDQRAHRAPTSPSPETPPPPPPPPRRPEPPRPHLAGAATRPPLATTSRLLAYPSHHTPTSPEQLRLLLVPTSHLLLADPSGHAPFVGVALAAKTLGGGGLYLKLVGGGLDLRHRLVGGVLFPVRRRRWSSSFLCRGRSLLAPKLVDLAGGGRIQSGADGSMLRRHNEAGSSVTRRRVTGTLKGYDQLLNLVLDEAIEFERGLKIYSKQYLSSTANVFLDEFGMNCEARVIDVLEAMNSHGWLA</sequence>
<dbReference type="EMBL" id="RWGY01000007">
    <property type="protein sequence ID" value="TVU39118.1"/>
    <property type="molecule type" value="Genomic_DNA"/>
</dbReference>
<comment type="caution">
    <text evidence="3">The sequence shown here is derived from an EMBL/GenBank/DDBJ whole genome shotgun (WGS) entry which is preliminary data.</text>
</comment>
<keyword evidence="4" id="KW-1185">Reference proteome</keyword>
<dbReference type="AlphaFoldDB" id="A0A5J9VTC2"/>
<evidence type="ECO:0000256" key="1">
    <source>
        <dbReference type="SAM" id="MobiDB-lite"/>
    </source>
</evidence>